<protein>
    <submittedName>
        <fullName evidence="1">Uncharacterized protein</fullName>
    </submittedName>
</protein>
<gene>
    <name evidence="1" type="ORF">SAMN04488543_0204</name>
</gene>
<dbReference type="RefSeq" id="WP_157720215.1">
    <property type="nucleotide sequence ID" value="NZ_LT629749.1"/>
</dbReference>
<organism evidence="1 2">
    <name type="scientific">Friedmanniella luteola</name>
    <dbReference type="NCBI Taxonomy" id="546871"/>
    <lineage>
        <taxon>Bacteria</taxon>
        <taxon>Bacillati</taxon>
        <taxon>Actinomycetota</taxon>
        <taxon>Actinomycetes</taxon>
        <taxon>Propionibacteriales</taxon>
        <taxon>Nocardioidaceae</taxon>
        <taxon>Friedmanniella</taxon>
    </lineage>
</organism>
<evidence type="ECO:0000313" key="2">
    <source>
        <dbReference type="Proteomes" id="UP000199092"/>
    </source>
</evidence>
<reference evidence="1 2" key="1">
    <citation type="submission" date="2016-10" db="EMBL/GenBank/DDBJ databases">
        <authorList>
            <person name="de Groot N.N."/>
        </authorList>
    </citation>
    <scope>NUCLEOTIDE SEQUENCE [LARGE SCALE GENOMIC DNA]</scope>
    <source>
        <strain evidence="1 2">DSM 21741</strain>
    </source>
</reference>
<dbReference type="EMBL" id="LT629749">
    <property type="protein sequence ID" value="SDR72227.1"/>
    <property type="molecule type" value="Genomic_DNA"/>
</dbReference>
<evidence type="ECO:0000313" key="1">
    <source>
        <dbReference type="EMBL" id="SDR72227.1"/>
    </source>
</evidence>
<sequence length="500" mass="56057">MSTTLRWKVLTRLSREVGRPADLETVAFVAQPSTGIYSQFSLPLNRSYIPLALIPTATFYQALRSHLRGTGLEELASKSPRTTLPGLGDCAVSIQLRLYTPNILVMTITVVSAVTGLLEESFQNLVSLRAMSEGLRKYARIVAGIVDSGEHKRPSEGMNLRVVPAYHLSYDADQRGRRLDDLDVDYERRVVALLIGASEPDSLQPTLVSDILYENRELNAKDSRQLLLLNKQGLLLLADRKSRAGDARVRFSRNFDLIELVRVFQLFLEEFPQNRHGRENFVDYIYAQIRSFLMYPDAVLAQSYTNRLAWQLLVDSHRLVDQFDMIQANNSRIVEQIDQKQPLFAQVSDRWWKSPDFGSEFDIAALAMSKTLGRLTDSALRLSILEDLRESETSLAGKNHKAAVVMAGAAVEAMLLALLEQETSLPVNRLRNMGLHELVEAVRKEGLVSDEAMLDLLDNTLRQWRNFIHPGKALRTGVSLTEDHATIVATGAIALAKSLT</sequence>
<proteinExistence type="predicted"/>
<dbReference type="OrthoDB" id="1395176at2"/>
<dbReference type="Proteomes" id="UP000199092">
    <property type="component" value="Chromosome I"/>
</dbReference>
<keyword evidence="2" id="KW-1185">Reference proteome</keyword>
<accession>A0A1H1LCS3</accession>
<name>A0A1H1LCS3_9ACTN</name>
<dbReference type="AlphaFoldDB" id="A0A1H1LCS3"/>